<keyword evidence="2" id="KW-1133">Transmembrane helix</keyword>
<feature type="signal peptide" evidence="3">
    <location>
        <begin position="1"/>
        <end position="31"/>
    </location>
</feature>
<name>A0AA39Y9U2_9PEZI</name>
<comment type="caution">
    <text evidence="4">The sequence shown here is derived from an EMBL/GenBank/DDBJ whole genome shotgun (WGS) entry which is preliminary data.</text>
</comment>
<reference evidence="4" key="1">
    <citation type="submission" date="2023-06" db="EMBL/GenBank/DDBJ databases">
        <title>Genome-scale phylogeny and comparative genomics of the fungal order Sordariales.</title>
        <authorList>
            <consortium name="Lawrence Berkeley National Laboratory"/>
            <person name="Hensen N."/>
            <person name="Bonometti L."/>
            <person name="Westerberg I."/>
            <person name="Brannstrom I.O."/>
            <person name="Guillou S."/>
            <person name="Cros-Aarteil S."/>
            <person name="Calhoun S."/>
            <person name="Haridas S."/>
            <person name="Kuo A."/>
            <person name="Mondo S."/>
            <person name="Pangilinan J."/>
            <person name="Riley R."/>
            <person name="Labutti K."/>
            <person name="Andreopoulos B."/>
            <person name="Lipzen A."/>
            <person name="Chen C."/>
            <person name="Yanf M."/>
            <person name="Daum C."/>
            <person name="Ng V."/>
            <person name="Clum A."/>
            <person name="Steindorff A."/>
            <person name="Ohm R."/>
            <person name="Martin F."/>
            <person name="Silar P."/>
            <person name="Natvig D."/>
            <person name="Lalanne C."/>
            <person name="Gautier V."/>
            <person name="Ament-Velasquez S.L."/>
            <person name="Kruys A."/>
            <person name="Hutchinson M.I."/>
            <person name="Powell A.J."/>
            <person name="Barry K."/>
            <person name="Miller A.N."/>
            <person name="Grigoriev I.V."/>
            <person name="Debuchy R."/>
            <person name="Gladieux P."/>
            <person name="Thoren M.H."/>
            <person name="Johannesson H."/>
        </authorList>
    </citation>
    <scope>NUCLEOTIDE SEQUENCE</scope>
    <source>
        <strain evidence="4">SMH2532-1</strain>
    </source>
</reference>
<dbReference type="AlphaFoldDB" id="A0AA39Y9U2"/>
<evidence type="ECO:0000256" key="3">
    <source>
        <dbReference type="SAM" id="SignalP"/>
    </source>
</evidence>
<evidence type="ECO:0000256" key="2">
    <source>
        <dbReference type="SAM" id="Phobius"/>
    </source>
</evidence>
<dbReference type="PANTHER" id="PTHR37576:SF2">
    <property type="entry name" value="DEFECT AT LOW TEMPERATURE PROTEIN 1"/>
    <property type="match status" value="1"/>
</dbReference>
<evidence type="ECO:0000313" key="4">
    <source>
        <dbReference type="EMBL" id="KAK0648707.1"/>
    </source>
</evidence>
<feature type="compositionally biased region" description="Low complexity" evidence="1">
    <location>
        <begin position="316"/>
        <end position="329"/>
    </location>
</feature>
<evidence type="ECO:0000256" key="1">
    <source>
        <dbReference type="SAM" id="MobiDB-lite"/>
    </source>
</evidence>
<proteinExistence type="predicted"/>
<gene>
    <name evidence="4" type="ORF">B0T16DRAFT_491449</name>
</gene>
<protein>
    <submittedName>
        <fullName evidence="4">Uncharacterized protein</fullName>
    </submittedName>
</protein>
<dbReference type="Proteomes" id="UP001174936">
    <property type="component" value="Unassembled WGS sequence"/>
</dbReference>
<organism evidence="4 5">
    <name type="scientific">Cercophora newfieldiana</name>
    <dbReference type="NCBI Taxonomy" id="92897"/>
    <lineage>
        <taxon>Eukaryota</taxon>
        <taxon>Fungi</taxon>
        <taxon>Dikarya</taxon>
        <taxon>Ascomycota</taxon>
        <taxon>Pezizomycotina</taxon>
        <taxon>Sordariomycetes</taxon>
        <taxon>Sordariomycetidae</taxon>
        <taxon>Sordariales</taxon>
        <taxon>Lasiosphaeriaceae</taxon>
        <taxon>Cercophora</taxon>
    </lineage>
</organism>
<sequence length="405" mass="43882">MAGRQTNRVAVACLSVMLLFAVSPLLQAASAEEVLETRIANGEDTSTDFLSSKFTSVIRSFNNRSAISLAYAGCEGSCQGVITAPGLDLQCNTTFEPYNMVAINDTVKFLGLNDIISERPNRNSEFVTYDGILRRIATATDALYRSNISITNYINGAYTLYVFTLVASGTLAYSHVVVRDPGPDIYNGIRDIFFRSAVVVYRSRYGFLAGVLSLSSVCIVATSILFDGWWELGRRPDDYALSPVEMARAFAAPLLVFPGADDDNSNFPVKEVLKRIGRTPVRYGVVVVAAEPEPKPERPTNPKIEVEGDVEGDSAPQETVQVETPEQTQQGDEMVTIEGGDTVQEGKADGVQQNGTNTVSAEDEIENIGVLSPEKPGVVQPMGHRRLMIADPAGVSLPVAGEQYY</sequence>
<feature type="region of interest" description="Disordered" evidence="1">
    <location>
        <begin position="292"/>
        <end position="329"/>
    </location>
</feature>
<dbReference type="EMBL" id="JAULSV010000003">
    <property type="protein sequence ID" value="KAK0648707.1"/>
    <property type="molecule type" value="Genomic_DNA"/>
</dbReference>
<keyword evidence="5" id="KW-1185">Reference proteome</keyword>
<accession>A0AA39Y9U2</accession>
<keyword evidence="2" id="KW-0472">Membrane</keyword>
<keyword evidence="2" id="KW-0812">Transmembrane</keyword>
<feature type="transmembrane region" description="Helical" evidence="2">
    <location>
        <begin position="205"/>
        <end position="226"/>
    </location>
</feature>
<evidence type="ECO:0000313" key="5">
    <source>
        <dbReference type="Proteomes" id="UP001174936"/>
    </source>
</evidence>
<feature type="chain" id="PRO_5041323599" evidence="3">
    <location>
        <begin position="32"/>
        <end position="405"/>
    </location>
</feature>
<dbReference type="PANTHER" id="PTHR37576">
    <property type="entry name" value="DEFECT AT LOW TEMPERATURE PROTEIN 1"/>
    <property type="match status" value="1"/>
</dbReference>
<keyword evidence="3" id="KW-0732">Signal</keyword>
<feature type="compositionally biased region" description="Basic and acidic residues" evidence="1">
    <location>
        <begin position="292"/>
        <end position="306"/>
    </location>
</feature>